<organism evidence="6 7">
    <name type="scientific">Tribolium castaneum</name>
    <name type="common">Red flour beetle</name>
    <dbReference type="NCBI Taxonomy" id="7070"/>
    <lineage>
        <taxon>Eukaryota</taxon>
        <taxon>Metazoa</taxon>
        <taxon>Ecdysozoa</taxon>
        <taxon>Arthropoda</taxon>
        <taxon>Hexapoda</taxon>
        <taxon>Insecta</taxon>
        <taxon>Pterygota</taxon>
        <taxon>Neoptera</taxon>
        <taxon>Endopterygota</taxon>
        <taxon>Coleoptera</taxon>
        <taxon>Polyphaga</taxon>
        <taxon>Cucujiformia</taxon>
        <taxon>Tenebrionidae</taxon>
        <taxon>Tenebrionidae incertae sedis</taxon>
        <taxon>Tribolium</taxon>
    </lineage>
</organism>
<dbReference type="OMA" id="NAMFPTV"/>
<dbReference type="GO" id="GO:0035330">
    <property type="term" value="P:regulation of hippo signaling"/>
    <property type="evidence" value="ECO:0000318"/>
    <property type="project" value="GO_Central"/>
</dbReference>
<dbReference type="SUPFAM" id="SSF46934">
    <property type="entry name" value="UBA-like"/>
    <property type="match status" value="1"/>
</dbReference>
<dbReference type="GO" id="GO:0019900">
    <property type="term" value="F:kinase binding"/>
    <property type="evidence" value="ECO:0000318"/>
    <property type="project" value="GO_Central"/>
</dbReference>
<dbReference type="Gene3D" id="2.20.70.10">
    <property type="match status" value="1"/>
</dbReference>
<accession>A0A139WKG0</accession>
<evidence type="ECO:0008006" key="8">
    <source>
        <dbReference type="Google" id="ProtNLM"/>
    </source>
</evidence>
<keyword evidence="2" id="KW-0963">Cytoplasm</keyword>
<dbReference type="PANTHER" id="PTHR14791:SF23">
    <property type="entry name" value="WW DOMAIN-CONTAINING PROTEIN"/>
    <property type="match status" value="1"/>
</dbReference>
<evidence type="ECO:0000259" key="4">
    <source>
        <dbReference type="PROSITE" id="PS50020"/>
    </source>
</evidence>
<dbReference type="GO" id="GO:0005737">
    <property type="term" value="C:cytoplasm"/>
    <property type="evidence" value="ECO:0000318"/>
    <property type="project" value="GO_Central"/>
</dbReference>
<dbReference type="PROSITE" id="PS50020">
    <property type="entry name" value="WW_DOMAIN_2"/>
    <property type="match status" value="1"/>
</dbReference>
<dbReference type="SUPFAM" id="SSF51045">
    <property type="entry name" value="WW domain"/>
    <property type="match status" value="1"/>
</dbReference>
<evidence type="ECO:0000256" key="2">
    <source>
        <dbReference type="ARBA" id="ARBA00022490"/>
    </source>
</evidence>
<dbReference type="InterPro" id="IPR009060">
    <property type="entry name" value="UBA-like_sf"/>
</dbReference>
<sequence>MADLQDALPPGWESRTDFISGKTYYINHNTKTTTWDDPRARQKHSTSKHVEYIPLQHGSPDLRRNYVYPSQISPIPAFQISSTQNPKCNALQELRSSSRLSPLTVRGAKVQDSSLTIQSETDDAVSKISAMFPTVSETHIRLLMKKYHNREALVISALQVEKNPITTPGPFATPPPQRNIHHPGVHALQMTPPLGLRPSSRGGSPVLRPGSGGTNSSGSPRVGDAFKGSPRPHSSPKLKLRYMKSIFPQADETVILDVLYNNESNIQKVSEILIDMGFNRKDTVKAAQQKMETKIEEKRIEEVKKNEPPPPPPKIKTKEEKAALKEEMKKKYADVPEHLIKIALESVDFNESRAIQILEIIVQEDTDKKAAESAASSSSEVQQEEVVAKSELKVTEMPTSQSRQSIKSLLKADKIDKDKTAYSREDYVNWQGPNSNHRKGPQALSRGPNRSLLSQRTYQACGSNPELRKGPKQGLAKGSIFSQLKNVAVGGESRGK</sequence>
<dbReference type="PROSITE" id="PS51140">
    <property type="entry name" value="CUE"/>
    <property type="match status" value="2"/>
</dbReference>
<reference evidence="6 7" key="2">
    <citation type="journal article" date="2010" name="Nucleic Acids Res.">
        <title>BeetleBase in 2010: revisions to provide comprehensive genomic information for Tribolium castaneum.</title>
        <authorList>
            <person name="Kim H.S."/>
            <person name="Murphy T."/>
            <person name="Xia J."/>
            <person name="Caragea D."/>
            <person name="Park Y."/>
            <person name="Beeman R.W."/>
            <person name="Lorenzen M.D."/>
            <person name="Butcher S."/>
            <person name="Manak J.R."/>
            <person name="Brown S.J."/>
        </authorList>
    </citation>
    <scope>GENOME REANNOTATION</scope>
    <source>
        <strain evidence="6 7">Georgia GA2</strain>
    </source>
</reference>
<feature type="compositionally biased region" description="Low complexity" evidence="3">
    <location>
        <begin position="372"/>
        <end position="385"/>
    </location>
</feature>
<feature type="region of interest" description="Disordered" evidence="3">
    <location>
        <begin position="371"/>
        <end position="407"/>
    </location>
</feature>
<dbReference type="InterPro" id="IPR001202">
    <property type="entry name" value="WW_dom"/>
</dbReference>
<comment type="subcellular location">
    <subcellularLocation>
        <location evidence="1">Cytoplasm</location>
    </subcellularLocation>
</comment>
<dbReference type="Proteomes" id="UP000007266">
    <property type="component" value="Linkage group 3"/>
</dbReference>
<proteinExistence type="predicted"/>
<dbReference type="GO" id="GO:0046621">
    <property type="term" value="P:negative regulation of organ growth"/>
    <property type="evidence" value="ECO:0000318"/>
    <property type="project" value="GO_Central"/>
</dbReference>
<evidence type="ECO:0000313" key="6">
    <source>
        <dbReference type="EMBL" id="KYB28297.1"/>
    </source>
</evidence>
<dbReference type="InterPro" id="IPR051105">
    <property type="entry name" value="WWC/KIBRA_Hippo_Reg"/>
</dbReference>
<feature type="region of interest" description="Disordered" evidence="3">
    <location>
        <begin position="166"/>
        <end position="237"/>
    </location>
</feature>
<feature type="domain" description="CUE" evidence="5">
    <location>
        <begin position="235"/>
        <end position="278"/>
    </location>
</feature>
<evidence type="ECO:0000256" key="1">
    <source>
        <dbReference type="ARBA" id="ARBA00004496"/>
    </source>
</evidence>
<dbReference type="SMART" id="SM00456">
    <property type="entry name" value="WW"/>
    <property type="match status" value="1"/>
</dbReference>
<name>A0A139WKG0_TRICA</name>
<dbReference type="PANTHER" id="PTHR14791">
    <property type="entry name" value="BOMB/KIRA PROTEINS"/>
    <property type="match status" value="1"/>
</dbReference>
<dbReference type="CDD" id="cd00201">
    <property type="entry name" value="WW"/>
    <property type="match status" value="1"/>
</dbReference>
<dbReference type="CDD" id="cd14279">
    <property type="entry name" value="CUE"/>
    <property type="match status" value="1"/>
</dbReference>
<dbReference type="STRING" id="7070.A0A139WKG0"/>
<feature type="domain" description="WW" evidence="4">
    <location>
        <begin position="6"/>
        <end position="40"/>
    </location>
</feature>
<dbReference type="GO" id="GO:0016477">
    <property type="term" value="P:cell migration"/>
    <property type="evidence" value="ECO:0000318"/>
    <property type="project" value="GO_Central"/>
</dbReference>
<dbReference type="PROSITE" id="PS01159">
    <property type="entry name" value="WW_DOMAIN_1"/>
    <property type="match status" value="1"/>
</dbReference>
<dbReference type="AlphaFoldDB" id="A0A139WKG0"/>
<dbReference type="InterPro" id="IPR003892">
    <property type="entry name" value="CUE"/>
</dbReference>
<feature type="region of interest" description="Disordered" evidence="3">
    <location>
        <begin position="422"/>
        <end position="452"/>
    </location>
</feature>
<evidence type="ECO:0000259" key="5">
    <source>
        <dbReference type="PROSITE" id="PS51140"/>
    </source>
</evidence>
<evidence type="ECO:0000256" key="3">
    <source>
        <dbReference type="SAM" id="MobiDB-lite"/>
    </source>
</evidence>
<gene>
    <name evidence="6" type="primary">AUGUSTUS-3.0.2_32637</name>
    <name evidence="6" type="ORF">TcasGA2_TC032637</name>
</gene>
<reference evidence="6 7" key="1">
    <citation type="journal article" date="2008" name="Nature">
        <title>The genome of the model beetle and pest Tribolium castaneum.</title>
        <authorList>
            <consortium name="Tribolium Genome Sequencing Consortium"/>
            <person name="Richards S."/>
            <person name="Gibbs R.A."/>
            <person name="Weinstock G.M."/>
            <person name="Brown S.J."/>
            <person name="Denell R."/>
            <person name="Beeman R.W."/>
            <person name="Gibbs R."/>
            <person name="Beeman R.W."/>
            <person name="Brown S.J."/>
            <person name="Bucher G."/>
            <person name="Friedrich M."/>
            <person name="Grimmelikhuijzen C.J."/>
            <person name="Klingler M."/>
            <person name="Lorenzen M."/>
            <person name="Richards S."/>
            <person name="Roth S."/>
            <person name="Schroder R."/>
            <person name="Tautz D."/>
            <person name="Zdobnov E.M."/>
            <person name="Muzny D."/>
            <person name="Gibbs R.A."/>
            <person name="Weinstock G.M."/>
            <person name="Attaway T."/>
            <person name="Bell S."/>
            <person name="Buhay C.J."/>
            <person name="Chandrabose M.N."/>
            <person name="Chavez D."/>
            <person name="Clerk-Blankenburg K.P."/>
            <person name="Cree A."/>
            <person name="Dao M."/>
            <person name="Davis C."/>
            <person name="Chacko J."/>
            <person name="Dinh H."/>
            <person name="Dugan-Rocha S."/>
            <person name="Fowler G."/>
            <person name="Garner T.T."/>
            <person name="Garnes J."/>
            <person name="Gnirke A."/>
            <person name="Hawes A."/>
            <person name="Hernandez J."/>
            <person name="Hines S."/>
            <person name="Holder M."/>
            <person name="Hume J."/>
            <person name="Jhangiani S.N."/>
            <person name="Joshi V."/>
            <person name="Khan Z.M."/>
            <person name="Jackson L."/>
            <person name="Kovar C."/>
            <person name="Kowis A."/>
            <person name="Lee S."/>
            <person name="Lewis L.R."/>
            <person name="Margolis J."/>
            <person name="Morgan M."/>
            <person name="Nazareth L.V."/>
            <person name="Nguyen N."/>
            <person name="Okwuonu G."/>
            <person name="Parker D."/>
            <person name="Richards S."/>
            <person name="Ruiz S.J."/>
            <person name="Santibanez J."/>
            <person name="Savard J."/>
            <person name="Scherer S.E."/>
            <person name="Schneider B."/>
            <person name="Sodergren E."/>
            <person name="Tautz D."/>
            <person name="Vattahil S."/>
            <person name="Villasana D."/>
            <person name="White C.S."/>
            <person name="Wright R."/>
            <person name="Park Y."/>
            <person name="Beeman R.W."/>
            <person name="Lord J."/>
            <person name="Oppert B."/>
            <person name="Lorenzen M."/>
            <person name="Brown S."/>
            <person name="Wang L."/>
            <person name="Savard J."/>
            <person name="Tautz D."/>
            <person name="Richards S."/>
            <person name="Weinstock G."/>
            <person name="Gibbs R.A."/>
            <person name="Liu Y."/>
            <person name="Worley K."/>
            <person name="Weinstock G."/>
            <person name="Elsik C.G."/>
            <person name="Reese J.T."/>
            <person name="Elhaik E."/>
            <person name="Landan G."/>
            <person name="Graur D."/>
            <person name="Arensburger P."/>
            <person name="Atkinson P."/>
            <person name="Beeman R.W."/>
            <person name="Beidler J."/>
            <person name="Brown S.J."/>
            <person name="Demuth J.P."/>
            <person name="Drury D.W."/>
            <person name="Du Y.Z."/>
            <person name="Fujiwara H."/>
            <person name="Lorenzen M."/>
            <person name="Maselli V."/>
            <person name="Osanai M."/>
            <person name="Park Y."/>
            <person name="Robertson H.M."/>
            <person name="Tu Z."/>
            <person name="Wang J.J."/>
            <person name="Wang S."/>
            <person name="Richards S."/>
            <person name="Song H."/>
            <person name="Zhang L."/>
            <person name="Sodergren E."/>
            <person name="Werner D."/>
            <person name="Stanke M."/>
            <person name="Morgenstern B."/>
            <person name="Solovyev V."/>
            <person name="Kosarev P."/>
            <person name="Brown G."/>
            <person name="Chen H.C."/>
            <person name="Ermolaeva O."/>
            <person name="Hlavina W."/>
            <person name="Kapustin Y."/>
            <person name="Kiryutin B."/>
            <person name="Kitts P."/>
            <person name="Maglott D."/>
            <person name="Pruitt K."/>
            <person name="Sapojnikov V."/>
            <person name="Souvorov A."/>
            <person name="Mackey A.J."/>
            <person name="Waterhouse R.M."/>
            <person name="Wyder S."/>
            <person name="Zdobnov E.M."/>
            <person name="Zdobnov E.M."/>
            <person name="Wyder S."/>
            <person name="Kriventseva E.V."/>
            <person name="Kadowaki T."/>
            <person name="Bork P."/>
            <person name="Aranda M."/>
            <person name="Bao R."/>
            <person name="Beermann A."/>
            <person name="Berns N."/>
            <person name="Bolognesi R."/>
            <person name="Bonneton F."/>
            <person name="Bopp D."/>
            <person name="Brown S.J."/>
            <person name="Bucher G."/>
            <person name="Butts T."/>
            <person name="Chaumot A."/>
            <person name="Denell R.E."/>
            <person name="Ferrier D.E."/>
            <person name="Friedrich M."/>
            <person name="Gordon C.M."/>
            <person name="Jindra M."/>
            <person name="Klingler M."/>
            <person name="Lan Q."/>
            <person name="Lattorff H.M."/>
            <person name="Laudet V."/>
            <person name="von Levetsow C."/>
            <person name="Liu Z."/>
            <person name="Lutz R."/>
            <person name="Lynch J.A."/>
            <person name="da Fonseca R.N."/>
            <person name="Posnien N."/>
            <person name="Reuter R."/>
            <person name="Roth S."/>
            <person name="Savard J."/>
            <person name="Schinko J.B."/>
            <person name="Schmitt C."/>
            <person name="Schoppmeier M."/>
            <person name="Schroder R."/>
            <person name="Shippy T.D."/>
            <person name="Simonnet F."/>
            <person name="Marques-Souza H."/>
            <person name="Tautz D."/>
            <person name="Tomoyasu Y."/>
            <person name="Trauner J."/>
            <person name="Van der Zee M."/>
            <person name="Vervoort M."/>
            <person name="Wittkopp N."/>
            <person name="Wimmer E.A."/>
            <person name="Yang X."/>
            <person name="Jones A.K."/>
            <person name="Sattelle D.B."/>
            <person name="Ebert P.R."/>
            <person name="Nelson D."/>
            <person name="Scott J.G."/>
            <person name="Beeman R.W."/>
            <person name="Muthukrishnan S."/>
            <person name="Kramer K.J."/>
            <person name="Arakane Y."/>
            <person name="Beeman R.W."/>
            <person name="Zhu Q."/>
            <person name="Hogenkamp D."/>
            <person name="Dixit R."/>
            <person name="Oppert B."/>
            <person name="Jiang H."/>
            <person name="Zou Z."/>
            <person name="Marshall J."/>
            <person name="Elpidina E."/>
            <person name="Vinokurov K."/>
            <person name="Oppert C."/>
            <person name="Zou Z."/>
            <person name="Evans J."/>
            <person name="Lu Z."/>
            <person name="Zhao P."/>
            <person name="Sumathipala N."/>
            <person name="Altincicek B."/>
            <person name="Vilcinskas A."/>
            <person name="Williams M."/>
            <person name="Hultmark D."/>
            <person name="Hetru C."/>
            <person name="Jiang H."/>
            <person name="Grimmelikhuijzen C.J."/>
            <person name="Hauser F."/>
            <person name="Cazzamali G."/>
            <person name="Williamson M."/>
            <person name="Park Y."/>
            <person name="Li B."/>
            <person name="Tanaka Y."/>
            <person name="Predel R."/>
            <person name="Neupert S."/>
            <person name="Schachtner J."/>
            <person name="Verleyen P."/>
            <person name="Raible F."/>
            <person name="Bork P."/>
            <person name="Friedrich M."/>
            <person name="Walden K.K."/>
            <person name="Robertson H.M."/>
            <person name="Angeli S."/>
            <person name="Foret S."/>
            <person name="Bucher G."/>
            <person name="Schuetz S."/>
            <person name="Maleszka R."/>
            <person name="Wimmer E.A."/>
            <person name="Beeman R.W."/>
            <person name="Lorenzen M."/>
            <person name="Tomoyasu Y."/>
            <person name="Miller S.C."/>
            <person name="Grossmann D."/>
            <person name="Bucher G."/>
        </authorList>
    </citation>
    <scope>NUCLEOTIDE SEQUENCE [LARGE SCALE GENOMIC DNA]</scope>
    <source>
        <strain evidence="6 7">Georgia GA2</strain>
    </source>
</reference>
<dbReference type="GO" id="GO:0043130">
    <property type="term" value="F:ubiquitin binding"/>
    <property type="evidence" value="ECO:0007669"/>
    <property type="project" value="InterPro"/>
</dbReference>
<dbReference type="GO" id="GO:0060090">
    <property type="term" value="F:molecular adaptor activity"/>
    <property type="evidence" value="ECO:0000318"/>
    <property type="project" value="GO_Central"/>
</dbReference>
<dbReference type="EMBL" id="KQ971331">
    <property type="protein sequence ID" value="KYB28297.1"/>
    <property type="molecule type" value="Genomic_DNA"/>
</dbReference>
<dbReference type="InterPro" id="IPR036020">
    <property type="entry name" value="WW_dom_sf"/>
</dbReference>
<feature type="compositionally biased region" description="Polar residues" evidence="3">
    <location>
        <begin position="397"/>
        <end position="407"/>
    </location>
</feature>
<dbReference type="Pfam" id="PF00397">
    <property type="entry name" value="WW"/>
    <property type="match status" value="1"/>
</dbReference>
<keyword evidence="7" id="KW-1185">Reference proteome</keyword>
<protein>
    <recommendedName>
        <fullName evidence="8">WW domain-containing protein</fullName>
    </recommendedName>
</protein>
<dbReference type="GO" id="GO:0006355">
    <property type="term" value="P:regulation of DNA-templated transcription"/>
    <property type="evidence" value="ECO:0000318"/>
    <property type="project" value="GO_Central"/>
</dbReference>
<evidence type="ECO:0000313" key="7">
    <source>
        <dbReference type="Proteomes" id="UP000007266"/>
    </source>
</evidence>
<dbReference type="FunCoup" id="A0A139WKG0">
    <property type="interactions" value="114"/>
</dbReference>
<dbReference type="InParanoid" id="A0A139WKG0"/>
<feature type="domain" description="CUE" evidence="5">
    <location>
        <begin position="120"/>
        <end position="163"/>
    </location>
</feature>